<dbReference type="PIRSF" id="PIRSF018267">
    <property type="entry name" value="VSR_endonuc"/>
    <property type="match status" value="1"/>
</dbReference>
<evidence type="ECO:0000256" key="5">
    <source>
        <dbReference type="ARBA" id="ARBA00023204"/>
    </source>
</evidence>
<dbReference type="Proteomes" id="UP000281975">
    <property type="component" value="Unassembled WGS sequence"/>
</dbReference>
<dbReference type="NCBIfam" id="TIGR00632">
    <property type="entry name" value="vsr"/>
    <property type="match status" value="1"/>
</dbReference>
<protein>
    <recommendedName>
        <fullName evidence="6">Very short patch repair endonuclease</fullName>
        <ecNumber evidence="6">3.1.-.-</ecNumber>
    </recommendedName>
</protein>
<dbReference type="SUPFAM" id="SSF52980">
    <property type="entry name" value="Restriction endonuclease-like"/>
    <property type="match status" value="1"/>
</dbReference>
<dbReference type="OrthoDB" id="9801520at2"/>
<name>A0A420WUC6_9GAMM</name>
<dbReference type="GO" id="GO:0004519">
    <property type="term" value="F:endonuclease activity"/>
    <property type="evidence" value="ECO:0007669"/>
    <property type="project" value="UniProtKB-KW"/>
</dbReference>
<evidence type="ECO:0000256" key="1">
    <source>
        <dbReference type="ARBA" id="ARBA00022722"/>
    </source>
</evidence>
<evidence type="ECO:0000256" key="2">
    <source>
        <dbReference type="ARBA" id="ARBA00022759"/>
    </source>
</evidence>
<dbReference type="Pfam" id="PF03852">
    <property type="entry name" value="Vsr"/>
    <property type="match status" value="1"/>
</dbReference>
<reference evidence="7 8" key="1">
    <citation type="submission" date="2018-10" db="EMBL/GenBank/DDBJ databases">
        <title>Genomic Encyclopedia of Type Strains, Phase IV (KMG-IV): sequencing the most valuable type-strain genomes for metagenomic binning, comparative biology and taxonomic classification.</title>
        <authorList>
            <person name="Goeker M."/>
        </authorList>
    </citation>
    <scope>NUCLEOTIDE SEQUENCE [LARGE SCALE GENOMIC DNA]</scope>
    <source>
        <strain evidence="7 8">DSM 23229</strain>
    </source>
</reference>
<dbReference type="InterPro" id="IPR004603">
    <property type="entry name" value="DNA_mismatch_endonuc_vsr"/>
</dbReference>
<dbReference type="EC" id="3.1.-.-" evidence="6"/>
<gene>
    <name evidence="7" type="ORF">C7446_2460</name>
</gene>
<keyword evidence="4 6" id="KW-0378">Hydrolase</keyword>
<evidence type="ECO:0000313" key="8">
    <source>
        <dbReference type="Proteomes" id="UP000281975"/>
    </source>
</evidence>
<dbReference type="Gene3D" id="3.40.960.10">
    <property type="entry name" value="VSR Endonuclease"/>
    <property type="match status" value="1"/>
</dbReference>
<comment type="function">
    <text evidence="6">May nick specific sequences that contain T:G mispairs resulting from m5C-deamination.</text>
</comment>
<dbReference type="GO" id="GO:0006298">
    <property type="term" value="P:mismatch repair"/>
    <property type="evidence" value="ECO:0007669"/>
    <property type="project" value="UniProtKB-UniRule"/>
</dbReference>
<keyword evidence="2 6" id="KW-0255">Endonuclease</keyword>
<dbReference type="RefSeq" id="WP_121173389.1">
    <property type="nucleotide sequence ID" value="NZ_RBIN01000007.1"/>
</dbReference>
<keyword evidence="8" id="KW-1185">Reference proteome</keyword>
<accession>A0A420WUC6</accession>
<dbReference type="InterPro" id="IPR011335">
    <property type="entry name" value="Restrct_endonuc-II-like"/>
</dbReference>
<evidence type="ECO:0000256" key="6">
    <source>
        <dbReference type="PIRNR" id="PIRNR018267"/>
    </source>
</evidence>
<dbReference type="GO" id="GO:0016787">
    <property type="term" value="F:hydrolase activity"/>
    <property type="evidence" value="ECO:0007669"/>
    <property type="project" value="UniProtKB-KW"/>
</dbReference>
<keyword evidence="1 6" id="KW-0540">Nuclease</keyword>
<organism evidence="7 8">
    <name type="scientific">Kushneria sinocarnis</name>
    <dbReference type="NCBI Taxonomy" id="595502"/>
    <lineage>
        <taxon>Bacteria</taxon>
        <taxon>Pseudomonadati</taxon>
        <taxon>Pseudomonadota</taxon>
        <taxon>Gammaproteobacteria</taxon>
        <taxon>Oceanospirillales</taxon>
        <taxon>Halomonadaceae</taxon>
        <taxon>Kushneria</taxon>
    </lineage>
</organism>
<dbReference type="AlphaFoldDB" id="A0A420WUC6"/>
<keyword evidence="5 6" id="KW-0234">DNA repair</keyword>
<evidence type="ECO:0000256" key="3">
    <source>
        <dbReference type="ARBA" id="ARBA00022763"/>
    </source>
</evidence>
<keyword evidence="3 6" id="KW-0227">DNA damage</keyword>
<evidence type="ECO:0000313" key="7">
    <source>
        <dbReference type="EMBL" id="RKQ97044.1"/>
    </source>
</evidence>
<comment type="similarity">
    <text evidence="6">Belongs to the vsr family.</text>
</comment>
<evidence type="ECO:0000256" key="4">
    <source>
        <dbReference type="ARBA" id="ARBA00022801"/>
    </source>
</evidence>
<sequence length="153" mass="18082">MVDIVDPVTRSRMMAGIKGRDTRPEMMVRRYLHACGYRYRLHRRDLPGRPDLVLPRYNCALFVHGCFWHRHDGCFYATSPATRKQFWQDKLEGNVQRDRRQQQALTELGWRVVIVWECGLRHCAEYLHEVLPLIETGAAVEEWPALPPRQRTP</sequence>
<dbReference type="CDD" id="cd00221">
    <property type="entry name" value="Vsr"/>
    <property type="match status" value="1"/>
</dbReference>
<proteinExistence type="inferred from homology"/>
<dbReference type="EMBL" id="RBIN01000007">
    <property type="protein sequence ID" value="RKQ97044.1"/>
    <property type="molecule type" value="Genomic_DNA"/>
</dbReference>
<comment type="caution">
    <text evidence="7">The sequence shown here is derived from an EMBL/GenBank/DDBJ whole genome shotgun (WGS) entry which is preliminary data.</text>
</comment>